<feature type="transmembrane region" description="Helical" evidence="7">
    <location>
        <begin position="169"/>
        <end position="188"/>
    </location>
</feature>
<dbReference type="InterPro" id="IPR036259">
    <property type="entry name" value="MFS_trans_sf"/>
</dbReference>
<keyword evidence="2" id="KW-1003">Cell membrane</keyword>
<comment type="caution">
    <text evidence="8">The sequence shown here is derived from an EMBL/GenBank/DDBJ whole genome shotgun (WGS) entry which is preliminary data.</text>
</comment>
<evidence type="ECO:0000256" key="7">
    <source>
        <dbReference type="SAM" id="Phobius"/>
    </source>
</evidence>
<evidence type="ECO:0000256" key="4">
    <source>
        <dbReference type="ARBA" id="ARBA00022989"/>
    </source>
</evidence>
<feature type="transmembrane region" description="Helical" evidence="7">
    <location>
        <begin position="44"/>
        <end position="64"/>
    </location>
</feature>
<reference evidence="8 9" key="1">
    <citation type="submission" date="2021-01" db="EMBL/GenBank/DDBJ databases">
        <title>Whole genome shotgun sequence of Actinoplanes humidus NBRC 14915.</title>
        <authorList>
            <person name="Komaki H."/>
            <person name="Tamura T."/>
        </authorList>
    </citation>
    <scope>NUCLEOTIDE SEQUENCE [LARGE SCALE GENOMIC DNA]</scope>
    <source>
        <strain evidence="8 9">NBRC 14915</strain>
    </source>
</reference>
<feature type="transmembrane region" description="Helical" evidence="7">
    <location>
        <begin position="368"/>
        <end position="387"/>
    </location>
</feature>
<dbReference type="PRINTS" id="PR01988">
    <property type="entry name" value="EXPORTERBACE"/>
</dbReference>
<dbReference type="Proteomes" id="UP000603200">
    <property type="component" value="Unassembled WGS sequence"/>
</dbReference>
<keyword evidence="5 7" id="KW-0472">Membrane</keyword>
<comment type="subcellular location">
    <subcellularLocation>
        <location evidence="1">Cell membrane</location>
        <topology evidence="1">Multi-pass membrane protein</topology>
    </subcellularLocation>
</comment>
<dbReference type="Gene3D" id="1.20.1250.20">
    <property type="entry name" value="MFS general substrate transporter like domains"/>
    <property type="match status" value="1"/>
</dbReference>
<dbReference type="RefSeq" id="WP_203837621.1">
    <property type="nucleotide sequence ID" value="NZ_BAAATV010000008.1"/>
</dbReference>
<feature type="transmembrane region" description="Helical" evidence="7">
    <location>
        <begin position="20"/>
        <end position="38"/>
    </location>
</feature>
<dbReference type="SUPFAM" id="SSF103473">
    <property type="entry name" value="MFS general substrate transporter"/>
    <property type="match status" value="1"/>
</dbReference>
<dbReference type="Pfam" id="PF07690">
    <property type="entry name" value="MFS_1"/>
    <property type="match status" value="1"/>
</dbReference>
<feature type="transmembrane region" description="Helical" evidence="7">
    <location>
        <begin position="333"/>
        <end position="356"/>
    </location>
</feature>
<evidence type="ECO:0000256" key="1">
    <source>
        <dbReference type="ARBA" id="ARBA00004651"/>
    </source>
</evidence>
<feature type="transmembrane region" description="Helical" evidence="7">
    <location>
        <begin position="247"/>
        <end position="269"/>
    </location>
</feature>
<organism evidence="8 9">
    <name type="scientific">Winogradskya humida</name>
    <dbReference type="NCBI Taxonomy" id="113566"/>
    <lineage>
        <taxon>Bacteria</taxon>
        <taxon>Bacillati</taxon>
        <taxon>Actinomycetota</taxon>
        <taxon>Actinomycetes</taxon>
        <taxon>Micromonosporales</taxon>
        <taxon>Micromonosporaceae</taxon>
        <taxon>Winogradskya</taxon>
    </lineage>
</organism>
<dbReference type="PANTHER" id="PTHR23513">
    <property type="entry name" value="INTEGRAL MEMBRANE EFFLUX PROTEIN-RELATED"/>
    <property type="match status" value="1"/>
</dbReference>
<proteinExistence type="predicted"/>
<keyword evidence="9" id="KW-1185">Reference proteome</keyword>
<dbReference type="InterPro" id="IPR022324">
    <property type="entry name" value="Bacilysin_exporter_BacE_put"/>
</dbReference>
<dbReference type="CDD" id="cd06173">
    <property type="entry name" value="MFS_MefA_like"/>
    <property type="match status" value="1"/>
</dbReference>
<gene>
    <name evidence="8" type="ORF">Ahu01nite_035550</name>
</gene>
<evidence type="ECO:0000256" key="5">
    <source>
        <dbReference type="ARBA" id="ARBA00023136"/>
    </source>
</evidence>
<evidence type="ECO:0000313" key="9">
    <source>
        <dbReference type="Proteomes" id="UP000603200"/>
    </source>
</evidence>
<keyword evidence="4 7" id="KW-1133">Transmembrane helix</keyword>
<feature type="transmembrane region" description="Helical" evidence="7">
    <location>
        <begin position="214"/>
        <end position="241"/>
    </location>
</feature>
<keyword evidence="3 7" id="KW-0812">Transmembrane</keyword>
<feature type="transmembrane region" description="Helical" evidence="7">
    <location>
        <begin position="302"/>
        <end position="321"/>
    </location>
</feature>
<feature type="transmembrane region" description="Helical" evidence="7">
    <location>
        <begin position="276"/>
        <end position="296"/>
    </location>
</feature>
<accession>A0ABQ3ZPN1</accession>
<evidence type="ECO:0000256" key="6">
    <source>
        <dbReference type="SAM" id="MobiDB-lite"/>
    </source>
</evidence>
<evidence type="ECO:0000256" key="3">
    <source>
        <dbReference type="ARBA" id="ARBA00022692"/>
    </source>
</evidence>
<dbReference type="PANTHER" id="PTHR23513:SF11">
    <property type="entry name" value="STAPHYLOFERRIN A TRANSPORTER"/>
    <property type="match status" value="1"/>
</dbReference>
<sequence length="419" mass="43189">MTDFRLTDFRLLATGMSLSWLGNGFQTIALAVAVLISGGSAGDLGLVMACSVLAMLACTLFGGVWADRVQPQRVMVASDAVRFVTTAAIAVMFASGSYHLPLLCALAAVSAGAGAFFEPAMTALKPMLVDITRRQHANATLSLLQTGCRVAGPALGGLVVAQFGASTGFAVNAASFVASGVAALLIRARTVRVPGEGMLRELGAGWREIRRRDWLLSGVLAATVYHVANGILLVLVPVLAIERLGGAHAAGFVAAAEGLGGVIGAAIALRWRPARLLYAGWLTLLVMPLWALAFVWPGTLTAVLAGAVIGYAGLNFYGVAWETAIQDHIPHHLLARVASWDILTSLLAMPVGNALAGPLAAALGTDRILTLSALVLFGSALIPLAYAGTRTLTRLGPQDSSSTGAPSSEPMSAAQSSGR</sequence>
<dbReference type="EMBL" id="BOMN01000041">
    <property type="protein sequence ID" value="GIE20453.1"/>
    <property type="molecule type" value="Genomic_DNA"/>
</dbReference>
<protein>
    <submittedName>
        <fullName evidence="8">MFS transporter</fullName>
    </submittedName>
</protein>
<dbReference type="InterPro" id="IPR011701">
    <property type="entry name" value="MFS"/>
</dbReference>
<feature type="compositionally biased region" description="Polar residues" evidence="6">
    <location>
        <begin position="398"/>
        <end position="419"/>
    </location>
</feature>
<name>A0ABQ3ZPN1_9ACTN</name>
<evidence type="ECO:0000313" key="8">
    <source>
        <dbReference type="EMBL" id="GIE20453.1"/>
    </source>
</evidence>
<feature type="region of interest" description="Disordered" evidence="6">
    <location>
        <begin position="396"/>
        <end position="419"/>
    </location>
</feature>
<evidence type="ECO:0000256" key="2">
    <source>
        <dbReference type="ARBA" id="ARBA00022475"/>
    </source>
</evidence>